<evidence type="ECO:0000256" key="2">
    <source>
        <dbReference type="ARBA" id="ARBA00022692"/>
    </source>
</evidence>
<keyword evidence="5 10" id="KW-1133">Transmembrane helix</keyword>
<dbReference type="GeneID" id="87957663"/>
<feature type="compositionally biased region" description="Low complexity" evidence="11">
    <location>
        <begin position="136"/>
        <end position="145"/>
    </location>
</feature>
<gene>
    <name evidence="12" type="ORF">IL334_005532</name>
</gene>
<evidence type="ECO:0000256" key="4">
    <source>
        <dbReference type="ARBA" id="ARBA00022946"/>
    </source>
</evidence>
<evidence type="ECO:0000256" key="8">
    <source>
        <dbReference type="ARBA" id="ARBA00023136"/>
    </source>
</evidence>
<keyword evidence="4 10" id="KW-0809">Transit peptide</keyword>
<dbReference type="PANTHER" id="PTHR31961">
    <property type="entry name" value="SENSITIVE TO HIGH EXPRESSION PROTEIN 9, MITOCHONDRIAL"/>
    <property type="match status" value="1"/>
</dbReference>
<keyword evidence="2 10" id="KW-0812">Transmembrane</keyword>
<evidence type="ECO:0000256" key="10">
    <source>
        <dbReference type="RuleBase" id="RU364128"/>
    </source>
</evidence>
<dbReference type="RefSeq" id="XP_062793295.1">
    <property type="nucleotide sequence ID" value="XM_062937244.1"/>
</dbReference>
<protein>
    <recommendedName>
        <fullName evidence="10">Sensitive to high expression protein 9, mitochondrial</fullName>
    </recommendedName>
</protein>
<evidence type="ECO:0000256" key="7">
    <source>
        <dbReference type="ARBA" id="ARBA00023128"/>
    </source>
</evidence>
<keyword evidence="13" id="KW-1185">Reference proteome</keyword>
<feature type="compositionally biased region" description="Polar residues" evidence="11">
    <location>
        <begin position="45"/>
        <end position="59"/>
    </location>
</feature>
<feature type="transmembrane region" description="Helical" evidence="10">
    <location>
        <begin position="495"/>
        <end position="517"/>
    </location>
</feature>
<comment type="function">
    <text evidence="9">Required for the maintenance of the structure of the mitochondrial inner membrane. Involved in mitochondrial morphology. Causes growth arrest when highly overexpressed.</text>
</comment>
<feature type="compositionally biased region" description="Low complexity" evidence="11">
    <location>
        <begin position="88"/>
        <end position="103"/>
    </location>
</feature>
<keyword evidence="8 10" id="KW-0472">Membrane</keyword>
<comment type="similarity">
    <text evidence="1 10">Belongs to the SHE9 family.</text>
</comment>
<comment type="subcellular location">
    <subcellularLocation>
        <location evidence="10">Mitochondrion inner membrane</location>
        <topology evidence="10">Multi-pass membrane protein</topology>
    </subcellularLocation>
</comment>
<keyword evidence="7 10" id="KW-0496">Mitochondrion</keyword>
<keyword evidence="3 10" id="KW-0999">Mitochondrion inner membrane</keyword>
<dbReference type="PANTHER" id="PTHR31961:SF3">
    <property type="entry name" value="SENSITIVE TO HIGH EXPRESSION PROTEIN 9, MITOCHONDRIAL"/>
    <property type="match status" value="1"/>
</dbReference>
<feature type="transmembrane region" description="Helical" evidence="10">
    <location>
        <begin position="351"/>
        <end position="371"/>
    </location>
</feature>
<accession>A0ABZ1D594</accession>
<evidence type="ECO:0000313" key="12">
    <source>
        <dbReference type="EMBL" id="WRT68555.1"/>
    </source>
</evidence>
<evidence type="ECO:0000256" key="1">
    <source>
        <dbReference type="ARBA" id="ARBA00007472"/>
    </source>
</evidence>
<feature type="compositionally biased region" description="Basic and acidic residues" evidence="11">
    <location>
        <begin position="104"/>
        <end position="114"/>
    </location>
</feature>
<dbReference type="EMBL" id="CP141887">
    <property type="protein sequence ID" value="WRT68555.1"/>
    <property type="molecule type" value="Genomic_DNA"/>
</dbReference>
<evidence type="ECO:0000313" key="13">
    <source>
        <dbReference type="Proteomes" id="UP001329825"/>
    </source>
</evidence>
<proteinExistence type="inferred from homology"/>
<feature type="compositionally biased region" description="Polar residues" evidence="11">
    <location>
        <begin position="152"/>
        <end position="164"/>
    </location>
</feature>
<reference evidence="12 13" key="1">
    <citation type="submission" date="2024-01" db="EMBL/GenBank/DDBJ databases">
        <title>Comparative genomics of Cryptococcus and Kwoniella reveals pathogenesis evolution and contrasting modes of karyotype evolution via chromosome fusion or intercentromeric recombination.</title>
        <authorList>
            <person name="Coelho M.A."/>
            <person name="David-Palma M."/>
            <person name="Shea T."/>
            <person name="Bowers K."/>
            <person name="McGinley-Smith S."/>
            <person name="Mohammad A.W."/>
            <person name="Gnirke A."/>
            <person name="Yurkov A.M."/>
            <person name="Nowrousian M."/>
            <person name="Sun S."/>
            <person name="Cuomo C.A."/>
            <person name="Heitman J."/>
        </authorList>
    </citation>
    <scope>NUCLEOTIDE SEQUENCE [LARGE SCALE GENOMIC DNA]</scope>
    <source>
        <strain evidence="12">CBS 11374</strain>
    </source>
</reference>
<evidence type="ECO:0000256" key="9">
    <source>
        <dbReference type="ARBA" id="ARBA00024807"/>
    </source>
</evidence>
<sequence>MAHRHAVSFFQPYSSGPSITRFLHSSPAIRSRPTCPIHPYRHTSLRWNSNDANASTSSPKKGDDSVWNLPAPPAGANALPVPDNIANTTTSYSGTGSTPGSKSSGHDERTKEESINQSKLENDPSTSLPNYPTLPPSTSDLSDTSPKLETPNIASDNDAFSANPSSSQSSRKGMVLTTKLPSSITIPPEVRERISQWSTTVLQHSKRVAKDAEKRLVDLGLKVNQMTGYQEVERLKALVFAKEDNLQTLRESARSAKQSYDEAVSSRSSAQRDVNSLLERKHSWTDSDVLRFTSLVRQDHSSSHEVSSTSIQLKEAELAVDKAFSELMQTILQRYHEEQVWSDKIRSVSTWANLMGLALNAVIFLGAVVIVEPWKRKRLVERLEERITGMMEKVDHRLAGLEINLVNSTGGKVDPTIGEIESGYPAEDIHPIMDEEEIQPVMELPIFSVSAFPIVDSITHSSPSSPTLQPIIRTQIEGLPPYLDLITQPSQERDMAIASAAGAIMMGIMMTVGRWLLS</sequence>
<evidence type="ECO:0000256" key="3">
    <source>
        <dbReference type="ARBA" id="ARBA00022792"/>
    </source>
</evidence>
<comment type="subunit">
    <text evidence="10">Homooligomer.</text>
</comment>
<evidence type="ECO:0000256" key="6">
    <source>
        <dbReference type="ARBA" id="ARBA00023054"/>
    </source>
</evidence>
<keyword evidence="6" id="KW-0175">Coiled coil</keyword>
<feature type="region of interest" description="Disordered" evidence="11">
    <location>
        <begin position="30"/>
        <end position="175"/>
    </location>
</feature>
<evidence type="ECO:0000256" key="11">
    <source>
        <dbReference type="SAM" id="MobiDB-lite"/>
    </source>
</evidence>
<dbReference type="InterPro" id="IPR008839">
    <property type="entry name" value="MDM33_fungi"/>
</dbReference>
<dbReference type="Pfam" id="PF05546">
    <property type="entry name" value="She9_MDM33"/>
    <property type="match status" value="1"/>
</dbReference>
<evidence type="ECO:0000256" key="5">
    <source>
        <dbReference type="ARBA" id="ARBA00022989"/>
    </source>
</evidence>
<feature type="compositionally biased region" description="Polar residues" evidence="11">
    <location>
        <begin position="115"/>
        <end position="130"/>
    </location>
</feature>
<name>A0ABZ1D594_9TREE</name>
<organism evidence="12 13">
    <name type="scientific">Kwoniella shivajii</name>
    <dbReference type="NCBI Taxonomy" id="564305"/>
    <lineage>
        <taxon>Eukaryota</taxon>
        <taxon>Fungi</taxon>
        <taxon>Dikarya</taxon>
        <taxon>Basidiomycota</taxon>
        <taxon>Agaricomycotina</taxon>
        <taxon>Tremellomycetes</taxon>
        <taxon>Tremellales</taxon>
        <taxon>Cryptococcaceae</taxon>
        <taxon>Kwoniella</taxon>
    </lineage>
</organism>
<dbReference type="Proteomes" id="UP001329825">
    <property type="component" value="Chromosome 7"/>
</dbReference>